<dbReference type="EMBL" id="JBBHLI010000013">
    <property type="protein sequence ID" value="MEK9502657.1"/>
    <property type="molecule type" value="Genomic_DNA"/>
</dbReference>
<evidence type="ECO:0000313" key="2">
    <source>
        <dbReference type="Proteomes" id="UP001484239"/>
    </source>
</evidence>
<accession>A0ABU9EET4</accession>
<gene>
    <name evidence="1" type="ORF">WI372_16805</name>
</gene>
<name>A0ABU9EET4_9BACT</name>
<dbReference type="RefSeq" id="WP_405280349.1">
    <property type="nucleotide sequence ID" value="NZ_CP144380.1"/>
</dbReference>
<comment type="caution">
    <text evidence="1">The sequence shown here is derived from an EMBL/GenBank/DDBJ whole genome shotgun (WGS) entry which is preliminary data.</text>
</comment>
<proteinExistence type="predicted"/>
<protein>
    <recommendedName>
        <fullName evidence="3">Lipoprotein</fullName>
    </recommendedName>
</protein>
<dbReference type="Proteomes" id="UP001484239">
    <property type="component" value="Unassembled WGS sequence"/>
</dbReference>
<organism evidence="1 2">
    <name type="scientific">Gaopeijia maritima</name>
    <dbReference type="NCBI Taxonomy" id="3119007"/>
    <lineage>
        <taxon>Bacteria</taxon>
        <taxon>Pseudomonadati</taxon>
        <taxon>Gemmatimonadota</taxon>
        <taxon>Longimicrobiia</taxon>
        <taxon>Gaopeijiales</taxon>
        <taxon>Gaopeijiaceae</taxon>
        <taxon>Gaopeijia</taxon>
    </lineage>
</organism>
<evidence type="ECO:0008006" key="3">
    <source>
        <dbReference type="Google" id="ProtNLM"/>
    </source>
</evidence>
<keyword evidence="2" id="KW-1185">Reference proteome</keyword>
<reference evidence="1 2" key="1">
    <citation type="submission" date="2024-02" db="EMBL/GenBank/DDBJ databases">
        <title>A novel Gemmatimonadota bacterium.</title>
        <authorList>
            <person name="Du Z.-J."/>
            <person name="Ye Y.-Q."/>
        </authorList>
    </citation>
    <scope>NUCLEOTIDE SEQUENCE [LARGE SCALE GENOMIC DNA]</scope>
    <source>
        <strain evidence="1 2">DH-20</strain>
    </source>
</reference>
<sequence>MRRAQARVATPGLVAALVACSPSSPVPREPPFERVAPGLEFGMLGADLLEARPGVYPTEEGTFEETHDVWESAYHMRPWEEGKPPDLLTRLIGVEHRIEYRDSMSMWRNWHTQVERYAAASGRKPVCATLSTLRYAGTRALIEGPTEWRAVGIVIRGDDGRSYEAHLHSRVSQGPLDGLTGLGEAGVWTPVDCPASEVPAP</sequence>
<dbReference type="PROSITE" id="PS51257">
    <property type="entry name" value="PROKAR_LIPOPROTEIN"/>
    <property type="match status" value="1"/>
</dbReference>
<evidence type="ECO:0000313" key="1">
    <source>
        <dbReference type="EMBL" id="MEK9502657.1"/>
    </source>
</evidence>